<reference evidence="3" key="1">
    <citation type="submission" date="2019-07" db="EMBL/GenBank/DDBJ databases">
        <authorList>
            <person name="Dittberner H."/>
        </authorList>
    </citation>
    <scope>NUCLEOTIDE SEQUENCE [LARGE SCALE GENOMIC DNA]</scope>
</reference>
<dbReference type="Gene3D" id="1.25.40.10">
    <property type="entry name" value="Tetratricopeptide repeat domain"/>
    <property type="match status" value="1"/>
</dbReference>
<evidence type="ECO:0008006" key="5">
    <source>
        <dbReference type="Google" id="ProtNLM"/>
    </source>
</evidence>
<dbReference type="OrthoDB" id="1112173at2759"/>
<keyword evidence="4" id="KW-1185">Reference proteome</keyword>
<dbReference type="EMBL" id="CABITT030000003">
    <property type="protein sequence ID" value="VVA99367.1"/>
    <property type="molecule type" value="Genomic_DNA"/>
</dbReference>
<evidence type="ECO:0000256" key="2">
    <source>
        <dbReference type="PROSITE-ProRule" id="PRU00708"/>
    </source>
</evidence>
<gene>
    <name evidence="3" type="ORF">ANE_LOCUS9812</name>
</gene>
<dbReference type="Pfam" id="PF01535">
    <property type="entry name" value="PPR"/>
    <property type="match status" value="1"/>
</dbReference>
<dbReference type="PANTHER" id="PTHR47937">
    <property type="entry name" value="PLASTID TRANSCRIPTIONALLY ACTIVE CHROMOSOME 2-LIKE PROTEIN"/>
    <property type="match status" value="1"/>
</dbReference>
<proteinExistence type="predicted"/>
<feature type="repeat" description="PPR" evidence="2">
    <location>
        <begin position="118"/>
        <end position="152"/>
    </location>
</feature>
<protein>
    <recommendedName>
        <fullName evidence="5">Pentacotripeptide-repeat region of PRORP domain-containing protein</fullName>
    </recommendedName>
</protein>
<organism evidence="3 4">
    <name type="scientific">Arabis nemorensis</name>
    <dbReference type="NCBI Taxonomy" id="586526"/>
    <lineage>
        <taxon>Eukaryota</taxon>
        <taxon>Viridiplantae</taxon>
        <taxon>Streptophyta</taxon>
        <taxon>Embryophyta</taxon>
        <taxon>Tracheophyta</taxon>
        <taxon>Spermatophyta</taxon>
        <taxon>Magnoliopsida</taxon>
        <taxon>eudicotyledons</taxon>
        <taxon>Gunneridae</taxon>
        <taxon>Pentapetalae</taxon>
        <taxon>rosids</taxon>
        <taxon>malvids</taxon>
        <taxon>Brassicales</taxon>
        <taxon>Brassicaceae</taxon>
        <taxon>Arabideae</taxon>
        <taxon>Arabis</taxon>
    </lineage>
</organism>
<dbReference type="InterPro" id="IPR052308">
    <property type="entry name" value="PPR_domain-containing"/>
</dbReference>
<dbReference type="PROSITE" id="PS51375">
    <property type="entry name" value="PPR"/>
    <property type="match status" value="1"/>
</dbReference>
<dbReference type="NCBIfam" id="TIGR00756">
    <property type="entry name" value="PPR"/>
    <property type="match status" value="2"/>
</dbReference>
<dbReference type="Proteomes" id="UP000489600">
    <property type="component" value="Unassembled WGS sequence"/>
</dbReference>
<dbReference type="Pfam" id="PF13041">
    <property type="entry name" value="PPR_2"/>
    <property type="match status" value="1"/>
</dbReference>
<dbReference type="PANTHER" id="PTHR47937:SF2">
    <property type="entry name" value="PENTATRICOPEPTIDE (PPR) REPEAT-CONTAINING PROTEIN, PF01535'-RELATED"/>
    <property type="match status" value="1"/>
</dbReference>
<evidence type="ECO:0000256" key="1">
    <source>
        <dbReference type="ARBA" id="ARBA00022737"/>
    </source>
</evidence>
<dbReference type="AlphaFoldDB" id="A0A565BCN6"/>
<dbReference type="InterPro" id="IPR011990">
    <property type="entry name" value="TPR-like_helical_dom_sf"/>
</dbReference>
<comment type="caution">
    <text evidence="3">The sequence shown here is derived from an EMBL/GenBank/DDBJ whole genome shotgun (WGS) entry which is preliminary data.</text>
</comment>
<name>A0A565BCN6_9BRAS</name>
<accession>A0A565BCN6</accession>
<sequence length="163" mass="18811">MSSSSRRFILQRMRMTSSAKPYPIGRDHPRKQRLDDLRSNSRPLLSLIVQRVQFLINNISDLDTAAKHARLVVNKKVDPERAIPICTTIIGAMCCAKRSDDALDLFHFFFNESKMEPNIASCNLMIKSHCEEGRLDDALRLYSHLSYNTPRPDHNTYDLWICC</sequence>
<keyword evidence="1" id="KW-0677">Repeat</keyword>
<evidence type="ECO:0000313" key="4">
    <source>
        <dbReference type="Proteomes" id="UP000489600"/>
    </source>
</evidence>
<dbReference type="InterPro" id="IPR002885">
    <property type="entry name" value="PPR_rpt"/>
</dbReference>
<evidence type="ECO:0000313" key="3">
    <source>
        <dbReference type="EMBL" id="VVA99367.1"/>
    </source>
</evidence>